<dbReference type="CDD" id="cd13578">
    <property type="entry name" value="PBP2_Bug27"/>
    <property type="match status" value="1"/>
</dbReference>
<keyword evidence="4" id="KW-1185">Reference proteome</keyword>
<organism evidence="3 4">
    <name type="scientific">Falsiroseomonas oleicola</name>
    <dbReference type="NCBI Taxonomy" id="2801474"/>
    <lineage>
        <taxon>Bacteria</taxon>
        <taxon>Pseudomonadati</taxon>
        <taxon>Pseudomonadota</taxon>
        <taxon>Alphaproteobacteria</taxon>
        <taxon>Acetobacterales</taxon>
        <taxon>Roseomonadaceae</taxon>
        <taxon>Falsiroseomonas</taxon>
    </lineage>
</organism>
<accession>A0ABS6HEF2</accession>
<dbReference type="Proteomes" id="UP000689967">
    <property type="component" value="Unassembled WGS sequence"/>
</dbReference>
<feature type="chain" id="PRO_5045994128" evidence="2">
    <location>
        <begin position="24"/>
        <end position="325"/>
    </location>
</feature>
<proteinExistence type="inferred from homology"/>
<dbReference type="PANTHER" id="PTHR42928">
    <property type="entry name" value="TRICARBOXYLATE-BINDING PROTEIN"/>
    <property type="match status" value="1"/>
</dbReference>
<dbReference type="RefSeq" id="WP_216879154.1">
    <property type="nucleotide sequence ID" value="NZ_JAERQM010000012.1"/>
</dbReference>
<sequence length="325" mass="34457">MTQITRRTALAAGLGLAAAPAFAQDRYPNRPVSIVVPWAAGGTTDILARVLAEPLRRSLGQPFVVENRSGASGNIGSNVVARSRPDGYSLLFGSMSTHAMNDALFNNMPFNGAEDFTAIALLAYVLNTMVIHPSVPANTVPEFIAYCKANPGKVAYASAGLGSTNHLCAAMFERMAGVEMVHVPYRGGAPAVQDTVGGQTQLFFSAGTQTLSHVRDGRLRLLAVTEGRRSSLLPDVPTVAETVPGYEMAVWYGALGPKGMPATLVTQINAEINKALMQPEVKDRMAAIGVEVVNESADAFGRTLRADAEKWGRVIRELGIGMTDA</sequence>
<evidence type="ECO:0000256" key="1">
    <source>
        <dbReference type="ARBA" id="ARBA00006987"/>
    </source>
</evidence>
<reference evidence="3 4" key="1">
    <citation type="submission" date="2021-01" db="EMBL/GenBank/DDBJ databases">
        <title>Roseomonas sp. nov, a bacterium isolated from an oil production mixture in Yumen Oilfield.</title>
        <authorList>
            <person name="Wu D."/>
        </authorList>
    </citation>
    <scope>NUCLEOTIDE SEQUENCE [LARGE SCALE GENOMIC DNA]</scope>
    <source>
        <strain evidence="3 4">ROY-5-3</strain>
    </source>
</reference>
<dbReference type="Pfam" id="PF03401">
    <property type="entry name" value="TctC"/>
    <property type="match status" value="1"/>
</dbReference>
<evidence type="ECO:0000313" key="4">
    <source>
        <dbReference type="Proteomes" id="UP000689967"/>
    </source>
</evidence>
<evidence type="ECO:0000313" key="3">
    <source>
        <dbReference type="EMBL" id="MBU8547127.1"/>
    </source>
</evidence>
<comment type="caution">
    <text evidence="3">The sequence shown here is derived from an EMBL/GenBank/DDBJ whole genome shotgun (WGS) entry which is preliminary data.</text>
</comment>
<dbReference type="PANTHER" id="PTHR42928:SF5">
    <property type="entry name" value="BLR1237 PROTEIN"/>
    <property type="match status" value="1"/>
</dbReference>
<dbReference type="InterPro" id="IPR005064">
    <property type="entry name" value="BUG"/>
</dbReference>
<protein>
    <submittedName>
        <fullName evidence="3">Tripartite tricarboxylate transporter substrate binding protein</fullName>
    </submittedName>
</protein>
<dbReference type="EMBL" id="JAERQM010000012">
    <property type="protein sequence ID" value="MBU8547127.1"/>
    <property type="molecule type" value="Genomic_DNA"/>
</dbReference>
<name>A0ABS6HEF2_9PROT</name>
<comment type="similarity">
    <text evidence="1">Belongs to the UPF0065 (bug) family.</text>
</comment>
<keyword evidence="2" id="KW-0732">Signal</keyword>
<gene>
    <name evidence="3" type="ORF">JJQ90_25645</name>
</gene>
<feature type="signal peptide" evidence="2">
    <location>
        <begin position="1"/>
        <end position="23"/>
    </location>
</feature>
<dbReference type="PIRSF" id="PIRSF017082">
    <property type="entry name" value="YflP"/>
    <property type="match status" value="1"/>
</dbReference>
<evidence type="ECO:0000256" key="2">
    <source>
        <dbReference type="SAM" id="SignalP"/>
    </source>
</evidence>